<evidence type="ECO:0000313" key="4">
    <source>
        <dbReference type="EMBL" id="RGR52747.1"/>
    </source>
</evidence>
<comment type="caution">
    <text evidence="3">The sequence shown here is derived from an EMBL/GenBank/DDBJ whole genome shotgun (WGS) entry which is preliminary data.</text>
</comment>
<feature type="transmembrane region" description="Helical" evidence="1">
    <location>
        <begin position="74"/>
        <end position="93"/>
    </location>
</feature>
<keyword evidence="1" id="KW-0472">Membrane</keyword>
<dbReference type="EMBL" id="QSOI01000012">
    <property type="protein sequence ID" value="RGI83534.1"/>
    <property type="molecule type" value="Genomic_DNA"/>
</dbReference>
<dbReference type="Pfam" id="PF04892">
    <property type="entry name" value="VanZ"/>
    <property type="match status" value="1"/>
</dbReference>
<feature type="domain" description="VanZ-like" evidence="2">
    <location>
        <begin position="11"/>
        <end position="144"/>
    </location>
</feature>
<accession>A0A3E4F3U1</accession>
<dbReference type="Proteomes" id="UP000260664">
    <property type="component" value="Unassembled WGS sequence"/>
</dbReference>
<evidence type="ECO:0000313" key="5">
    <source>
        <dbReference type="Proteomes" id="UP000260664"/>
    </source>
</evidence>
<sequence length="153" mass="17608">MGKRIFKNLMCIYLIFLIFFVVLKFDGSFDELISIHQRIIENETMGIKNINLVLFRTITPYVSNITEPYALKNIIGNIIVFIPLGFLTSQLLVERCRKPIIMCVLIIVFIECMQLIFKIGFFDVDDIFLNLLGCLSGICISLFLNNTDKNKGE</sequence>
<gene>
    <name evidence="4" type="ORF">DWY33_16105</name>
    <name evidence="3" type="ORF">DXD84_10075</name>
</gene>
<feature type="transmembrane region" description="Helical" evidence="1">
    <location>
        <begin position="5"/>
        <end position="23"/>
    </location>
</feature>
<evidence type="ECO:0000259" key="2">
    <source>
        <dbReference type="Pfam" id="PF04892"/>
    </source>
</evidence>
<dbReference type="InterPro" id="IPR053150">
    <property type="entry name" value="Teicoplanin_resist-assoc"/>
</dbReference>
<feature type="transmembrane region" description="Helical" evidence="1">
    <location>
        <begin position="100"/>
        <end position="121"/>
    </location>
</feature>
<feature type="transmembrane region" description="Helical" evidence="1">
    <location>
        <begin position="127"/>
        <end position="144"/>
    </location>
</feature>
<dbReference type="AlphaFoldDB" id="A0A3E4F3U1"/>
<name>A0A3E4F3U1_9FIRM</name>
<dbReference type="PANTHER" id="PTHR36834">
    <property type="entry name" value="MEMBRANE PROTEIN-RELATED"/>
    <property type="match status" value="1"/>
</dbReference>
<dbReference type="InterPro" id="IPR006976">
    <property type="entry name" value="VanZ-like"/>
</dbReference>
<dbReference type="PANTHER" id="PTHR36834:SF1">
    <property type="entry name" value="INTEGRAL MEMBRANE PROTEIN"/>
    <property type="match status" value="1"/>
</dbReference>
<organism evidence="3 5">
    <name type="scientific">Dorea formicigenerans</name>
    <dbReference type="NCBI Taxonomy" id="39486"/>
    <lineage>
        <taxon>Bacteria</taxon>
        <taxon>Bacillati</taxon>
        <taxon>Bacillota</taxon>
        <taxon>Clostridia</taxon>
        <taxon>Lachnospirales</taxon>
        <taxon>Lachnospiraceae</taxon>
        <taxon>Dorea</taxon>
    </lineage>
</organism>
<keyword evidence="1" id="KW-0812">Transmembrane</keyword>
<evidence type="ECO:0000313" key="3">
    <source>
        <dbReference type="EMBL" id="RGI83534.1"/>
    </source>
</evidence>
<protein>
    <submittedName>
        <fullName evidence="3">VanZ family protein</fullName>
    </submittedName>
</protein>
<proteinExistence type="predicted"/>
<evidence type="ECO:0000256" key="1">
    <source>
        <dbReference type="SAM" id="Phobius"/>
    </source>
</evidence>
<reference evidence="5 6" key="1">
    <citation type="submission" date="2018-08" db="EMBL/GenBank/DDBJ databases">
        <title>A genome reference for cultivated species of the human gut microbiota.</title>
        <authorList>
            <person name="Zou Y."/>
            <person name="Xue W."/>
            <person name="Luo G."/>
        </authorList>
    </citation>
    <scope>NUCLEOTIDE SEQUENCE [LARGE SCALE GENOMIC DNA]</scope>
    <source>
        <strain evidence="4 6">AF25-11</strain>
        <strain evidence="3 5">TM09-19AC</strain>
    </source>
</reference>
<dbReference type="RefSeq" id="WP_117495359.1">
    <property type="nucleotide sequence ID" value="NZ_QRUK01000069.1"/>
</dbReference>
<dbReference type="EMBL" id="QRUK01000069">
    <property type="protein sequence ID" value="RGR52747.1"/>
    <property type="molecule type" value="Genomic_DNA"/>
</dbReference>
<evidence type="ECO:0000313" key="6">
    <source>
        <dbReference type="Proteomes" id="UP000283652"/>
    </source>
</evidence>
<dbReference type="Proteomes" id="UP000283652">
    <property type="component" value="Unassembled WGS sequence"/>
</dbReference>
<keyword evidence="1" id="KW-1133">Transmembrane helix</keyword>